<dbReference type="AlphaFoldDB" id="A0A409YIU8"/>
<dbReference type="OrthoDB" id="3365698at2759"/>
<dbReference type="Proteomes" id="UP000284842">
    <property type="component" value="Unassembled WGS sequence"/>
</dbReference>
<keyword evidence="2" id="KW-1185">Reference proteome</keyword>
<organism evidence="1 2">
    <name type="scientific">Panaeolus cyanescens</name>
    <dbReference type="NCBI Taxonomy" id="181874"/>
    <lineage>
        <taxon>Eukaryota</taxon>
        <taxon>Fungi</taxon>
        <taxon>Dikarya</taxon>
        <taxon>Basidiomycota</taxon>
        <taxon>Agaricomycotina</taxon>
        <taxon>Agaricomycetes</taxon>
        <taxon>Agaricomycetidae</taxon>
        <taxon>Agaricales</taxon>
        <taxon>Agaricineae</taxon>
        <taxon>Galeropsidaceae</taxon>
        <taxon>Panaeolus</taxon>
    </lineage>
</organism>
<protein>
    <submittedName>
        <fullName evidence="1">Uncharacterized protein</fullName>
    </submittedName>
</protein>
<gene>
    <name evidence="1" type="ORF">CVT24_012209</name>
</gene>
<dbReference type="Gene3D" id="3.80.10.10">
    <property type="entry name" value="Ribonuclease Inhibitor"/>
    <property type="match status" value="1"/>
</dbReference>
<name>A0A409YIU8_9AGAR</name>
<dbReference type="InterPro" id="IPR032675">
    <property type="entry name" value="LRR_dom_sf"/>
</dbReference>
<dbReference type="InParanoid" id="A0A409YIU8"/>
<proteinExistence type="predicted"/>
<comment type="caution">
    <text evidence="1">The sequence shown here is derived from an EMBL/GenBank/DDBJ whole genome shotgun (WGS) entry which is preliminary data.</text>
</comment>
<reference evidence="1 2" key="1">
    <citation type="journal article" date="2018" name="Evol. Lett.">
        <title>Horizontal gene cluster transfer increased hallucinogenic mushroom diversity.</title>
        <authorList>
            <person name="Reynolds H.T."/>
            <person name="Vijayakumar V."/>
            <person name="Gluck-Thaler E."/>
            <person name="Korotkin H.B."/>
            <person name="Matheny P.B."/>
            <person name="Slot J.C."/>
        </authorList>
    </citation>
    <scope>NUCLEOTIDE SEQUENCE [LARGE SCALE GENOMIC DNA]</scope>
    <source>
        <strain evidence="1 2">2629</strain>
    </source>
</reference>
<dbReference type="EMBL" id="NHTK01001128">
    <property type="protein sequence ID" value="PPR02916.1"/>
    <property type="molecule type" value="Genomic_DNA"/>
</dbReference>
<accession>A0A409YIU8</accession>
<evidence type="ECO:0000313" key="1">
    <source>
        <dbReference type="EMBL" id="PPR02916.1"/>
    </source>
</evidence>
<dbReference type="STRING" id="181874.A0A409YIU8"/>
<evidence type="ECO:0000313" key="2">
    <source>
        <dbReference type="Proteomes" id="UP000284842"/>
    </source>
</evidence>
<sequence length="525" mass="58682">MPGLTISRSKAPLLNKIKVALSRTKGPKDASALPIPAQAASVSLLSEPGAGTEPPEPLHPVLTSSSDINYLEASPAILPASTTTVAPVAQQEAPLTINRDDLPPEILAEIFHTYMFWEDKSHLMDPHLEGMISVFVPDSRSAPLLFCGVCGYWRDIAIATPVLWSALAIQTSFNLDIISLWLKRSQGHPLSLYVSIDWDSPSHMREQTPRLMELLYATMPRWQQVSVHLTEAIDMRRFLFTLIPEEGKSPAAILQYLHISADYDVPDLLNHDSFSRLSSFPHPTLRRLTWSNYESPGDFAQVSPFLWTNLQQISFLMLTTADLHSFLKTCKMLQFISIHALHTLVMEGEAITPTVSHTLQSLSIDHVVGDLTDAIALLATPNLRKLTIGPSSSRGHANGLEDFLERSRCKLESLCIVCRTTEFDEVEARIMLHMPIFNAIPHLSLRLLKGLCHPSFPQAIISETAEKWKETAYAQYEHKTHSYHLGWGTLDLAHFHLYEYPFLVKSHIARPKWLVGITDGPLTCA</sequence>